<protein>
    <submittedName>
        <fullName evidence="1">Uncharacterized protein</fullName>
    </submittedName>
</protein>
<accession>A0A136IUS4</accession>
<proteinExistence type="predicted"/>
<dbReference type="Proteomes" id="UP000070501">
    <property type="component" value="Unassembled WGS sequence"/>
</dbReference>
<name>A0A136IUS4_9PEZI</name>
<organism evidence="1 2">
    <name type="scientific">Microdochium bolleyi</name>
    <dbReference type="NCBI Taxonomy" id="196109"/>
    <lineage>
        <taxon>Eukaryota</taxon>
        <taxon>Fungi</taxon>
        <taxon>Dikarya</taxon>
        <taxon>Ascomycota</taxon>
        <taxon>Pezizomycotina</taxon>
        <taxon>Sordariomycetes</taxon>
        <taxon>Xylariomycetidae</taxon>
        <taxon>Xylariales</taxon>
        <taxon>Microdochiaceae</taxon>
        <taxon>Microdochium</taxon>
    </lineage>
</organism>
<keyword evidence="2" id="KW-1185">Reference proteome</keyword>
<dbReference type="AlphaFoldDB" id="A0A136IUS4"/>
<sequence length="326" mass="35093">MAQSQALCHPWYCGRGRLMSGGGIQVRPEEEATWDPYDFGPLAPCLYAGAVNECGDPSGGVGRCMMQAATEGADAMRCITHGETGPTRALASRTEDHEPAVLGPVREAARDSHRHTGTSAIAMRHHVLALAKHRLLSAGWDSCPPHLEPRAVLEDVLVRGPPISQATQPGTSCNRPTCSPSTSPGRFERFAYTACAPTGVLRLPNHAGVVDSGGDDDSCVHAEYSCLHSREDNALTEARRNESVTADLEEGLVIASHLSKGRVVGSKLVTPERLPAISTIFVIYPSINQVVVRRACPPPSTCLMPITRFYMNKATIWLDLAINPRK</sequence>
<reference evidence="2" key="1">
    <citation type="submission" date="2016-02" db="EMBL/GenBank/DDBJ databases">
        <title>Draft genome sequence of Microdochium bolleyi, a fungal endophyte of beachgrass.</title>
        <authorList>
            <consortium name="DOE Joint Genome Institute"/>
            <person name="David A.S."/>
            <person name="May G."/>
            <person name="Haridas S."/>
            <person name="Lim J."/>
            <person name="Wang M."/>
            <person name="Labutti K."/>
            <person name="Lipzen A."/>
            <person name="Barry K."/>
            <person name="Grigoriev I.V."/>
        </authorList>
    </citation>
    <scope>NUCLEOTIDE SEQUENCE [LARGE SCALE GENOMIC DNA]</scope>
    <source>
        <strain evidence="2">J235TASD1</strain>
    </source>
</reference>
<evidence type="ECO:0000313" key="1">
    <source>
        <dbReference type="EMBL" id="KXJ88595.1"/>
    </source>
</evidence>
<dbReference type="InParanoid" id="A0A136IUS4"/>
<evidence type="ECO:0000313" key="2">
    <source>
        <dbReference type="Proteomes" id="UP000070501"/>
    </source>
</evidence>
<dbReference type="EMBL" id="KQ964258">
    <property type="protein sequence ID" value="KXJ88595.1"/>
    <property type="molecule type" value="Genomic_DNA"/>
</dbReference>
<gene>
    <name evidence="1" type="ORF">Micbo1qcDRAFT_178195</name>
</gene>